<reference evidence="2" key="1">
    <citation type="submission" date="2021-03" db="EMBL/GenBank/DDBJ databases">
        <authorList>
            <person name="Tagirdzhanova G."/>
        </authorList>
    </citation>
    <scope>NUCLEOTIDE SEQUENCE</scope>
</reference>
<proteinExistence type="predicted"/>
<sequence length="95" mass="10252">MISFTTFVLAFSSLTIVSALTLTNPSLILPGSTIANVSSSNYIHRCDGIAYGRDLDSASCDEALDQIDASSTIQQTYGQRLTGPFDVKLPKRYIS</sequence>
<dbReference type="Proteomes" id="UP000664203">
    <property type="component" value="Unassembled WGS sequence"/>
</dbReference>
<feature type="non-terminal residue" evidence="2">
    <location>
        <position position="95"/>
    </location>
</feature>
<accession>A0A8H3IWA4</accession>
<feature type="signal peptide" evidence="1">
    <location>
        <begin position="1"/>
        <end position="19"/>
    </location>
</feature>
<keyword evidence="3" id="KW-1185">Reference proteome</keyword>
<name>A0A8H3IWA4_9LECA</name>
<dbReference type="AlphaFoldDB" id="A0A8H3IWA4"/>
<protein>
    <submittedName>
        <fullName evidence="2">Uncharacterized protein</fullName>
    </submittedName>
</protein>
<comment type="caution">
    <text evidence="2">The sequence shown here is derived from an EMBL/GenBank/DDBJ whole genome shotgun (WGS) entry which is preliminary data.</text>
</comment>
<dbReference type="OrthoDB" id="5404491at2759"/>
<feature type="chain" id="PRO_5034634979" evidence="1">
    <location>
        <begin position="20"/>
        <end position="95"/>
    </location>
</feature>
<evidence type="ECO:0000313" key="2">
    <source>
        <dbReference type="EMBL" id="CAF9929454.1"/>
    </source>
</evidence>
<keyword evidence="1" id="KW-0732">Signal</keyword>
<gene>
    <name evidence="2" type="ORF">ALECFALPRED_004328</name>
</gene>
<dbReference type="EMBL" id="CAJPDR010000268">
    <property type="protein sequence ID" value="CAF9929454.1"/>
    <property type="molecule type" value="Genomic_DNA"/>
</dbReference>
<evidence type="ECO:0000313" key="3">
    <source>
        <dbReference type="Proteomes" id="UP000664203"/>
    </source>
</evidence>
<organism evidence="2 3">
    <name type="scientific">Alectoria fallacina</name>
    <dbReference type="NCBI Taxonomy" id="1903189"/>
    <lineage>
        <taxon>Eukaryota</taxon>
        <taxon>Fungi</taxon>
        <taxon>Dikarya</taxon>
        <taxon>Ascomycota</taxon>
        <taxon>Pezizomycotina</taxon>
        <taxon>Lecanoromycetes</taxon>
        <taxon>OSLEUM clade</taxon>
        <taxon>Lecanoromycetidae</taxon>
        <taxon>Lecanorales</taxon>
        <taxon>Lecanorineae</taxon>
        <taxon>Parmeliaceae</taxon>
        <taxon>Alectoria</taxon>
    </lineage>
</organism>
<evidence type="ECO:0000256" key="1">
    <source>
        <dbReference type="SAM" id="SignalP"/>
    </source>
</evidence>